<organism evidence="2 3">
    <name type="scientific">Thermofilum pendens (strain DSM 2475 / Hrk 5)</name>
    <dbReference type="NCBI Taxonomy" id="368408"/>
    <lineage>
        <taxon>Archaea</taxon>
        <taxon>Thermoproteota</taxon>
        <taxon>Thermoprotei</taxon>
        <taxon>Thermofilales</taxon>
        <taxon>Thermofilaceae</taxon>
        <taxon>Thermofilum</taxon>
    </lineage>
</organism>
<dbReference type="GeneID" id="4600870"/>
<accession>A1RZW3</accession>
<evidence type="ECO:0000313" key="2">
    <source>
        <dbReference type="EMBL" id="ABL78743.1"/>
    </source>
</evidence>
<evidence type="ECO:0000256" key="1">
    <source>
        <dbReference type="SAM" id="MobiDB-lite"/>
    </source>
</evidence>
<feature type="region of interest" description="Disordered" evidence="1">
    <location>
        <begin position="89"/>
        <end position="108"/>
    </location>
</feature>
<dbReference type="EnsemblBacteria" id="ABL78743">
    <property type="protein sequence ID" value="ABL78743"/>
    <property type="gene ID" value="Tpen_1346"/>
</dbReference>
<dbReference type="eggNOG" id="arCOG03886">
    <property type="taxonomic scope" value="Archaea"/>
</dbReference>
<gene>
    <name evidence="2" type="ordered locus">Tpen_1346</name>
</gene>
<name>A1RZW3_THEPD</name>
<dbReference type="AlphaFoldDB" id="A1RZW3"/>
<sequence>MARLTVSIDDDLAERLRRAAEALYGSRRRVSRVVEDALRSYLASLEIEENVRYLAVKGGETLAEAKTLSELAAKLRELGVDTRGVRIVRSGSPKSPARGGYRLKPAAE</sequence>
<keyword evidence="3" id="KW-1185">Reference proteome</keyword>
<dbReference type="HOGENOM" id="CLU_175992_0_0_2"/>
<dbReference type="KEGG" id="tpe:Tpen_1346"/>
<evidence type="ECO:0000313" key="3">
    <source>
        <dbReference type="Proteomes" id="UP000000641"/>
    </source>
</evidence>
<dbReference type="RefSeq" id="WP_011753008.1">
    <property type="nucleotide sequence ID" value="NC_008698.1"/>
</dbReference>
<dbReference type="EMBL" id="CP000505">
    <property type="protein sequence ID" value="ABL78743.1"/>
    <property type="molecule type" value="Genomic_DNA"/>
</dbReference>
<dbReference type="OrthoDB" id="91340at2157"/>
<dbReference type="STRING" id="368408.Tpen_1346"/>
<proteinExistence type="predicted"/>
<dbReference type="Proteomes" id="UP000000641">
    <property type="component" value="Chromosome"/>
</dbReference>
<protein>
    <submittedName>
        <fullName evidence="2">Transcriptional regulator, CopG family</fullName>
    </submittedName>
</protein>
<reference evidence="3" key="1">
    <citation type="journal article" date="2008" name="J. Bacteriol.">
        <title>Genome sequence of Thermofilum pendens reveals an exceptional loss of biosynthetic pathways without genome reduction.</title>
        <authorList>
            <person name="Anderson I."/>
            <person name="Rodriguez J."/>
            <person name="Susanti D."/>
            <person name="Porat I."/>
            <person name="Reich C."/>
            <person name="Ulrich L.E."/>
            <person name="Elkins J.G."/>
            <person name="Mavromatis K."/>
            <person name="Lykidis A."/>
            <person name="Kim E."/>
            <person name="Thompson L.S."/>
            <person name="Nolan M."/>
            <person name="Land M."/>
            <person name="Copeland A."/>
            <person name="Lapidus A."/>
            <person name="Lucas S."/>
            <person name="Detter C."/>
            <person name="Zhulin I.B."/>
            <person name="Olsen G.J."/>
            <person name="Whitman W."/>
            <person name="Mukhopadhyay B."/>
            <person name="Bristow J."/>
            <person name="Kyrpides N."/>
        </authorList>
    </citation>
    <scope>NUCLEOTIDE SEQUENCE [LARGE SCALE GENOMIC DNA]</scope>
    <source>
        <strain evidence="3">DSM 2475 / Hrk 5</strain>
    </source>
</reference>